<sequence length="178" mass="19849">MMIKLTILLLGLLSSSALGADKKQLAKVGYRCKTGGFIWNLFTSPWKADLEFWTDGSLTVDCPTCDDNSWKNIDRRKCFITSHSPVVTSNLDYDKPQCHMLRVACSDGSLFPSWTSKSGILVRSKSKKESKVPEVAVQFVQEYTGNDFPEMQRPLDHYPEDGCVPIGYAPCQLPSGFA</sequence>
<evidence type="ECO:0000313" key="3">
    <source>
        <dbReference type="Proteomes" id="UP000226192"/>
    </source>
</evidence>
<reference evidence="2 3" key="1">
    <citation type="submission" date="2017-06" db="EMBL/GenBank/DDBJ databases">
        <title>Ant-infecting Ophiocordyceps genomes reveal a high diversity of potential behavioral manipulation genes and a possible major role for enterotoxins.</title>
        <authorList>
            <person name="De Bekker C."/>
            <person name="Evans H.C."/>
            <person name="Brachmann A."/>
            <person name="Hughes D.P."/>
        </authorList>
    </citation>
    <scope>NUCLEOTIDE SEQUENCE [LARGE SCALE GENOMIC DNA]</scope>
    <source>
        <strain evidence="2 3">Map64</strain>
    </source>
</reference>
<proteinExistence type="predicted"/>
<accession>A0A2C5XPK4</accession>
<name>A0A2C5XPK4_9HYPO</name>
<evidence type="ECO:0000313" key="2">
    <source>
        <dbReference type="EMBL" id="PHH58397.1"/>
    </source>
</evidence>
<gene>
    <name evidence="2" type="ORF">CDD81_6298</name>
</gene>
<keyword evidence="1" id="KW-0732">Signal</keyword>
<dbReference type="Proteomes" id="UP000226192">
    <property type="component" value="Unassembled WGS sequence"/>
</dbReference>
<keyword evidence="3" id="KW-1185">Reference proteome</keyword>
<evidence type="ECO:0008006" key="4">
    <source>
        <dbReference type="Google" id="ProtNLM"/>
    </source>
</evidence>
<dbReference type="EMBL" id="NJET01000569">
    <property type="protein sequence ID" value="PHH58397.1"/>
    <property type="molecule type" value="Genomic_DNA"/>
</dbReference>
<protein>
    <recommendedName>
        <fullName evidence="4">Secreted protein</fullName>
    </recommendedName>
</protein>
<organism evidence="2 3">
    <name type="scientific">Ophiocordyceps australis</name>
    <dbReference type="NCBI Taxonomy" id="1399860"/>
    <lineage>
        <taxon>Eukaryota</taxon>
        <taxon>Fungi</taxon>
        <taxon>Dikarya</taxon>
        <taxon>Ascomycota</taxon>
        <taxon>Pezizomycotina</taxon>
        <taxon>Sordariomycetes</taxon>
        <taxon>Hypocreomycetidae</taxon>
        <taxon>Hypocreales</taxon>
        <taxon>Ophiocordycipitaceae</taxon>
        <taxon>Ophiocordyceps</taxon>
    </lineage>
</organism>
<evidence type="ECO:0000256" key="1">
    <source>
        <dbReference type="SAM" id="SignalP"/>
    </source>
</evidence>
<feature type="chain" id="PRO_5012360952" description="Secreted protein" evidence="1">
    <location>
        <begin position="20"/>
        <end position="178"/>
    </location>
</feature>
<dbReference type="AlphaFoldDB" id="A0A2C5XPK4"/>
<comment type="caution">
    <text evidence="2">The sequence shown here is derived from an EMBL/GenBank/DDBJ whole genome shotgun (WGS) entry which is preliminary data.</text>
</comment>
<feature type="signal peptide" evidence="1">
    <location>
        <begin position="1"/>
        <end position="19"/>
    </location>
</feature>